<dbReference type="EMBL" id="JARZHI010000043">
    <property type="protein sequence ID" value="MDI1434551.1"/>
    <property type="molecule type" value="Genomic_DNA"/>
</dbReference>
<reference evidence="1 2" key="1">
    <citation type="submission" date="2023-04" db="EMBL/GenBank/DDBJ databases">
        <title>The genome sequence of Polyangium sorediatum DSM14670.</title>
        <authorList>
            <person name="Zhang X."/>
        </authorList>
    </citation>
    <scope>NUCLEOTIDE SEQUENCE [LARGE SCALE GENOMIC DNA]</scope>
    <source>
        <strain evidence="1 2">DSM 14670</strain>
    </source>
</reference>
<gene>
    <name evidence="1" type="ORF">QHF89_33940</name>
</gene>
<comment type="caution">
    <text evidence="1">The sequence shown here is derived from an EMBL/GenBank/DDBJ whole genome shotgun (WGS) entry which is preliminary data.</text>
</comment>
<sequence length="559" mass="59408">MASEHIARTMGRTIHRARTLLFVLVVASVAGCSDDPRPLVPAPPPGTREELADEAALEALADFGALPVLGEDRYVQTGSQDRLSGAPAPADFVERGNRDMNHFVCRSREASISENQLIPPIYDEAECPEPYVRGVVLSRFSGSGHLARLWLTASSLRNGLVANDEVLRIWVDDEANPVVEEPLAAVIDGTAGEMFAPPFGDGPGNHLAWYYPVVFAKKIVIALDGLGPLEYYYHQAGVVLSPEAAPRKAASARLAARDQAIVVLSSTAEGAIPGEPLVAPGAVTIEPGQTTSLAEISGPSTIHVVSVEVTEAQLAALRDVTLSVRWDDDAAPALSLPFSDLFAATLDPPENASLVLSGSKDGGTVRLALRLPMPFQKAAVFSATSAAAAPVELSLSIRGEKAVPSEAFGRLHVVRNETVAPAPGLEHPLASVTGRGRWAGTCLMLEGRGIGDGSLFDEPLNFLEGDERAVLDGVTAVVGTGTEDYLNGAFYFEAGPHASPFAQWWGTVVTPPSARTSACRFHVLTDRIDFQKSAEIALEIGPGLPETLERYRSVTFLYR</sequence>
<dbReference type="Proteomes" id="UP001160301">
    <property type="component" value="Unassembled WGS sequence"/>
</dbReference>
<accession>A0ABT6P1Z7</accession>
<dbReference type="Pfam" id="PF11175">
    <property type="entry name" value="DUF2961"/>
    <property type="match status" value="1"/>
</dbReference>
<evidence type="ECO:0000313" key="2">
    <source>
        <dbReference type="Proteomes" id="UP001160301"/>
    </source>
</evidence>
<protein>
    <submittedName>
        <fullName evidence="1">DUF2961 domain-containing protein</fullName>
    </submittedName>
</protein>
<dbReference type="RefSeq" id="WP_136971726.1">
    <property type="nucleotide sequence ID" value="NZ_JARZHI010000043.1"/>
</dbReference>
<dbReference type="InterPro" id="IPR021345">
    <property type="entry name" value="DUF2961"/>
</dbReference>
<proteinExistence type="predicted"/>
<keyword evidence="2" id="KW-1185">Reference proteome</keyword>
<organism evidence="1 2">
    <name type="scientific">Polyangium sorediatum</name>
    <dbReference type="NCBI Taxonomy" id="889274"/>
    <lineage>
        <taxon>Bacteria</taxon>
        <taxon>Pseudomonadati</taxon>
        <taxon>Myxococcota</taxon>
        <taxon>Polyangia</taxon>
        <taxon>Polyangiales</taxon>
        <taxon>Polyangiaceae</taxon>
        <taxon>Polyangium</taxon>
    </lineage>
</organism>
<name>A0ABT6P1Z7_9BACT</name>
<evidence type="ECO:0000313" key="1">
    <source>
        <dbReference type="EMBL" id="MDI1434551.1"/>
    </source>
</evidence>
<dbReference type="Gene3D" id="2.60.120.1390">
    <property type="match status" value="3"/>
</dbReference>